<dbReference type="GO" id="GO:0016740">
    <property type="term" value="F:transferase activity"/>
    <property type="evidence" value="ECO:0007669"/>
    <property type="project" value="UniProtKB-KW"/>
</dbReference>
<feature type="domain" description="Glycosyltransferase 2-like" evidence="1">
    <location>
        <begin position="13"/>
        <end position="122"/>
    </location>
</feature>
<dbReference type="InterPro" id="IPR001173">
    <property type="entry name" value="Glyco_trans_2-like"/>
</dbReference>
<comment type="caution">
    <text evidence="3">The sequence shown here is derived from an EMBL/GenBank/DDBJ whole genome shotgun (WGS) entry which is preliminary data.</text>
</comment>
<evidence type="ECO:0000259" key="1">
    <source>
        <dbReference type="Pfam" id="PF00535"/>
    </source>
</evidence>
<dbReference type="Proteomes" id="UP000252884">
    <property type="component" value="Unassembled WGS sequence"/>
</dbReference>
<feature type="domain" description="Glycosyltransferase 2-like" evidence="2">
    <location>
        <begin position="160"/>
        <end position="230"/>
    </location>
</feature>
<evidence type="ECO:0000313" key="4">
    <source>
        <dbReference type="Proteomes" id="UP000252884"/>
    </source>
</evidence>
<protein>
    <submittedName>
        <fullName evidence="3">Glycosyl transferase family 2</fullName>
    </submittedName>
</protein>
<dbReference type="OrthoDB" id="9801954at2"/>
<evidence type="ECO:0000259" key="2">
    <source>
        <dbReference type="Pfam" id="PF13632"/>
    </source>
</evidence>
<dbReference type="PANTHER" id="PTHR43685">
    <property type="entry name" value="GLYCOSYLTRANSFERASE"/>
    <property type="match status" value="1"/>
</dbReference>
<proteinExistence type="predicted"/>
<gene>
    <name evidence="3" type="ORF">DES41_101641</name>
</gene>
<accession>A0A368YB20</accession>
<dbReference type="InterPro" id="IPR029044">
    <property type="entry name" value="Nucleotide-diphossugar_trans"/>
</dbReference>
<dbReference type="EMBL" id="QPJK01000001">
    <property type="protein sequence ID" value="RCW76037.1"/>
    <property type="molecule type" value="Genomic_DNA"/>
</dbReference>
<dbReference type="InterPro" id="IPR050834">
    <property type="entry name" value="Glycosyltransf_2"/>
</dbReference>
<dbReference type="Pfam" id="PF00535">
    <property type="entry name" value="Glycos_transf_2"/>
    <property type="match status" value="1"/>
</dbReference>
<name>A0A368YB20_9BURK</name>
<reference evidence="3 4" key="1">
    <citation type="submission" date="2018-07" db="EMBL/GenBank/DDBJ databases">
        <title>Genomic Encyclopedia of Type Strains, Phase IV (KMG-IV): sequencing the most valuable type-strain genomes for metagenomic binning, comparative biology and taxonomic classification.</title>
        <authorList>
            <person name="Goeker M."/>
        </authorList>
    </citation>
    <scope>NUCLEOTIDE SEQUENCE [LARGE SCALE GENOMIC DNA]</scope>
    <source>
        <strain evidence="3 4">DSM 21634</strain>
    </source>
</reference>
<evidence type="ECO:0000313" key="3">
    <source>
        <dbReference type="EMBL" id="RCW76037.1"/>
    </source>
</evidence>
<dbReference type="PANTHER" id="PTHR43685:SF2">
    <property type="entry name" value="GLYCOSYLTRANSFERASE 2-LIKE DOMAIN-CONTAINING PROTEIN"/>
    <property type="match status" value="1"/>
</dbReference>
<dbReference type="RefSeq" id="WP_114465822.1">
    <property type="nucleotide sequence ID" value="NZ_QPJK01000001.1"/>
</dbReference>
<organism evidence="3 4">
    <name type="scientific">Pseudorhodoferax soli</name>
    <dbReference type="NCBI Taxonomy" id="545864"/>
    <lineage>
        <taxon>Bacteria</taxon>
        <taxon>Pseudomonadati</taxon>
        <taxon>Pseudomonadota</taxon>
        <taxon>Betaproteobacteria</taxon>
        <taxon>Burkholderiales</taxon>
        <taxon>Comamonadaceae</taxon>
    </lineage>
</organism>
<dbReference type="Gene3D" id="3.90.550.10">
    <property type="entry name" value="Spore Coat Polysaccharide Biosynthesis Protein SpsA, Chain A"/>
    <property type="match status" value="1"/>
</dbReference>
<dbReference type="AlphaFoldDB" id="A0A368YB20"/>
<sequence>MERAVVARCGGISVIVPTYRDGHAAVQTADAIRTLLREGDELLIIDNGSEAEHVQVCQAFANRHAWTPIRILVCGQRGSYAARNLGVEHAQGEILAFTDAGCLPAASWLSAVRDHFATRDESRVTGPIEMTYAGAHPSLVELVDARMHLNQDGYAAQGWAATANLAIRRDALLALGGFDPTLHSGGDVEFGMRAMASGHQIGWSSAMVVRHQARATVQELLTKRRRVRAGHRQLAARPGFAEVVQHATQASARVQLDATERNYPGVSGLRWQLGRVAVRLLREYEKLFGAEP</sequence>
<dbReference type="CDD" id="cd00761">
    <property type="entry name" value="Glyco_tranf_GTA_type"/>
    <property type="match status" value="1"/>
</dbReference>
<dbReference type="SUPFAM" id="SSF53448">
    <property type="entry name" value="Nucleotide-diphospho-sugar transferases"/>
    <property type="match status" value="1"/>
</dbReference>
<dbReference type="Pfam" id="PF13632">
    <property type="entry name" value="Glyco_trans_2_3"/>
    <property type="match status" value="1"/>
</dbReference>
<keyword evidence="4" id="KW-1185">Reference proteome</keyword>
<keyword evidence="3" id="KW-0808">Transferase</keyword>